<accession>A0ABD3GEJ7</accession>
<comment type="caution">
    <text evidence="4">The sequence shown here is derived from an EMBL/GenBank/DDBJ whole genome shotgun (WGS) entry which is preliminary data.</text>
</comment>
<gene>
    <name evidence="4" type="ORF">R1sor_027024</name>
</gene>
<feature type="compositionally biased region" description="Basic and acidic residues" evidence="2">
    <location>
        <begin position="263"/>
        <end position="273"/>
    </location>
</feature>
<feature type="compositionally biased region" description="Polar residues" evidence="2">
    <location>
        <begin position="239"/>
        <end position="252"/>
    </location>
</feature>
<dbReference type="PROSITE" id="PS00107">
    <property type="entry name" value="PROTEIN_KINASE_ATP"/>
    <property type="match status" value="1"/>
</dbReference>
<organism evidence="4 5">
    <name type="scientific">Riccia sorocarpa</name>
    <dbReference type="NCBI Taxonomy" id="122646"/>
    <lineage>
        <taxon>Eukaryota</taxon>
        <taxon>Viridiplantae</taxon>
        <taxon>Streptophyta</taxon>
        <taxon>Embryophyta</taxon>
        <taxon>Marchantiophyta</taxon>
        <taxon>Marchantiopsida</taxon>
        <taxon>Marchantiidae</taxon>
        <taxon>Marchantiales</taxon>
        <taxon>Ricciaceae</taxon>
        <taxon>Riccia</taxon>
    </lineage>
</organism>
<feature type="compositionally biased region" description="Polar residues" evidence="2">
    <location>
        <begin position="42"/>
        <end position="68"/>
    </location>
</feature>
<feature type="binding site" evidence="1">
    <location>
        <position position="714"/>
    </location>
    <ligand>
        <name>ATP</name>
        <dbReference type="ChEBI" id="CHEBI:30616"/>
    </ligand>
</feature>
<feature type="region of interest" description="Disordered" evidence="2">
    <location>
        <begin position="570"/>
        <end position="621"/>
    </location>
</feature>
<keyword evidence="1" id="KW-0067">ATP-binding</keyword>
<feature type="compositionally biased region" description="Acidic residues" evidence="2">
    <location>
        <begin position="114"/>
        <end position="126"/>
    </location>
</feature>
<proteinExistence type="predicted"/>
<feature type="compositionally biased region" description="Basic and acidic residues" evidence="2">
    <location>
        <begin position="1"/>
        <end position="12"/>
    </location>
</feature>
<dbReference type="InterPro" id="IPR000719">
    <property type="entry name" value="Prot_kinase_dom"/>
</dbReference>
<dbReference type="PROSITE" id="PS50011">
    <property type="entry name" value="PROTEIN_KINASE_DOM"/>
    <property type="match status" value="1"/>
</dbReference>
<feature type="domain" description="Protein kinase" evidence="3">
    <location>
        <begin position="682"/>
        <end position="725"/>
    </location>
</feature>
<evidence type="ECO:0000313" key="4">
    <source>
        <dbReference type="EMBL" id="KAL3677076.1"/>
    </source>
</evidence>
<evidence type="ECO:0000256" key="1">
    <source>
        <dbReference type="PROSITE-ProRule" id="PRU10141"/>
    </source>
</evidence>
<dbReference type="SUPFAM" id="SSF56112">
    <property type="entry name" value="Protein kinase-like (PK-like)"/>
    <property type="match status" value="1"/>
</dbReference>
<evidence type="ECO:0000259" key="3">
    <source>
        <dbReference type="PROSITE" id="PS50011"/>
    </source>
</evidence>
<evidence type="ECO:0000313" key="5">
    <source>
        <dbReference type="Proteomes" id="UP001633002"/>
    </source>
</evidence>
<keyword evidence="1" id="KW-0547">Nucleotide-binding</keyword>
<dbReference type="Gene3D" id="3.30.200.20">
    <property type="entry name" value="Phosphorylase Kinase, domain 1"/>
    <property type="match status" value="1"/>
</dbReference>
<dbReference type="InterPro" id="IPR017441">
    <property type="entry name" value="Protein_kinase_ATP_BS"/>
</dbReference>
<protein>
    <recommendedName>
        <fullName evidence="3">Protein kinase domain-containing protein</fullName>
    </recommendedName>
</protein>
<name>A0ABD3GEJ7_9MARC</name>
<feature type="compositionally biased region" description="Polar residues" evidence="2">
    <location>
        <begin position="197"/>
        <end position="206"/>
    </location>
</feature>
<feature type="region of interest" description="Disordered" evidence="2">
    <location>
        <begin position="1"/>
        <end position="471"/>
    </location>
</feature>
<feature type="compositionally biased region" description="Low complexity" evidence="2">
    <location>
        <begin position="420"/>
        <end position="430"/>
    </location>
</feature>
<sequence length="725" mass="79906">MGEPIAKSREADLPEVTPAETDDEETTETEVTSQGTTVTAEVPTQASGETPSLPGSSLPVQNETTTAAPQEEPSVTDLPEVTPVEAQKEETAEVKVTPDVASQQNAVEESQIQEPEEIIQGDDLVEIETVKDETESTAPMGEPIAKSREADLPEVTPAETDDEETTETEVTFQGTTVTAEVPTQASGETPLLPGSSLPVQNKTATAAPQEEPRVTDLPEVTPVEAQKEETAEVKVTPDVASQQNAVEESQIQAPEEIIQGDDLVEKETVKDEIESTAPVGEPIAKSREADLPKVTPAETDDEETTETEVISQGTTVTVEVPTQASGETPSLPESSLPVQNETATAAPQEEPRVTDLPEVTPVEAQKETVEVEVTSDVASPPVKDETESTAPMGEPIAKSREADLPEVTPAETDDEETTETEVTSQGTTVTAEVPTQASGETPSLPESSLPVQNETETAPPVTEPAVVSHENGLPEESVIIHDEEDIAVAEVTPEFGESIAPVGELTAKSCETDLSNVTPTETHKEETIETEMTIRETVIGEVREQGVKKTGKRRTWATKLMKKIEEKKLKKMEEEKRKRREEEKKKIEETKREEKMKRREEEKKREVEEKRRMEEEKKKIREVKRKKIEEEKRLRTQRFLDKDMSNTAQRPKKGIRLKPKPKLEVLRDGTYFGFQRNFYQKYEIIQKLGQGYFGHTCLARDIEASNKYDLVAVKILTKAEVKYSS</sequence>
<dbReference type="GO" id="GO:0005524">
    <property type="term" value="F:ATP binding"/>
    <property type="evidence" value="ECO:0007669"/>
    <property type="project" value="UniProtKB-UniRule"/>
</dbReference>
<dbReference type="AlphaFoldDB" id="A0ABD3GEJ7"/>
<evidence type="ECO:0000256" key="2">
    <source>
        <dbReference type="SAM" id="MobiDB-lite"/>
    </source>
</evidence>
<feature type="compositionally biased region" description="Low complexity" evidence="2">
    <location>
        <begin position="168"/>
        <end position="178"/>
    </location>
</feature>
<dbReference type="InterPro" id="IPR011009">
    <property type="entry name" value="Kinase-like_dom_sf"/>
</dbReference>
<feature type="compositionally biased region" description="Polar residues" evidence="2">
    <location>
        <begin position="433"/>
        <end position="456"/>
    </location>
</feature>
<dbReference type="Proteomes" id="UP001633002">
    <property type="component" value="Unassembled WGS sequence"/>
</dbReference>
<reference evidence="4 5" key="1">
    <citation type="submission" date="2024-09" db="EMBL/GenBank/DDBJ databases">
        <title>Chromosome-scale assembly of Riccia sorocarpa.</title>
        <authorList>
            <person name="Paukszto L."/>
        </authorList>
    </citation>
    <scope>NUCLEOTIDE SEQUENCE [LARGE SCALE GENOMIC DNA]</scope>
    <source>
        <strain evidence="4">LP-2024</strain>
        <tissue evidence="4">Aerial parts of the thallus</tissue>
    </source>
</reference>
<keyword evidence="5" id="KW-1185">Reference proteome</keyword>
<dbReference type="EMBL" id="JBJQOH010000008">
    <property type="protein sequence ID" value="KAL3677076.1"/>
    <property type="molecule type" value="Genomic_DNA"/>
</dbReference>
<feature type="compositionally biased region" description="Low complexity" evidence="2">
    <location>
        <begin position="29"/>
        <end position="39"/>
    </location>
</feature>
<feature type="compositionally biased region" description="Polar residues" evidence="2">
    <location>
        <begin position="309"/>
        <end position="345"/>
    </location>
</feature>
<feature type="compositionally biased region" description="Basic and acidic residues" evidence="2">
    <location>
        <begin position="570"/>
        <end position="619"/>
    </location>
</feature>